<gene>
    <name evidence="4" type="ORF">EDD59_11629</name>
</gene>
<dbReference type="OrthoDB" id="9812484at2"/>
<evidence type="ECO:0000256" key="1">
    <source>
        <dbReference type="ARBA" id="ARBA00023125"/>
    </source>
</evidence>
<keyword evidence="1 2" id="KW-0238">DNA-binding</keyword>
<dbReference type="Proteomes" id="UP000295726">
    <property type="component" value="Unassembled WGS sequence"/>
</dbReference>
<dbReference type="Pfam" id="PF00440">
    <property type="entry name" value="TetR_N"/>
    <property type="match status" value="1"/>
</dbReference>
<proteinExistence type="predicted"/>
<feature type="domain" description="HTH tetR-type" evidence="3">
    <location>
        <begin position="11"/>
        <end position="71"/>
    </location>
</feature>
<name>A0A4R3K458_9FIRM</name>
<dbReference type="AlphaFoldDB" id="A0A4R3K458"/>
<evidence type="ECO:0000259" key="3">
    <source>
        <dbReference type="PROSITE" id="PS50977"/>
    </source>
</evidence>
<dbReference type="InterPro" id="IPR009057">
    <property type="entry name" value="Homeodomain-like_sf"/>
</dbReference>
<evidence type="ECO:0000313" key="5">
    <source>
        <dbReference type="Proteomes" id="UP000295726"/>
    </source>
</evidence>
<sequence>MPKQTFYNLPEEKRERLINAIYQEFSRVSYEDVSINKIIGIAKIPRGSFYQYFEDKHDVLEFVLEEYQKEILKQTEESLSKNHGDIFAMFLDLMDFTFSQLRSKGEGHAWMRILSDMRFNVEAFTMNRNYQSRHVKSELIEKIFSLIDKNKLDIREEDDLEGMLRVLIPYAAFSFAQTFRDTDDNYNVNRERFRKQLELIKRGFAK</sequence>
<dbReference type="PANTHER" id="PTHR43479">
    <property type="entry name" value="ACREF/ENVCD OPERON REPRESSOR-RELATED"/>
    <property type="match status" value="1"/>
</dbReference>
<dbReference type="InterPro" id="IPR001647">
    <property type="entry name" value="HTH_TetR"/>
</dbReference>
<evidence type="ECO:0000313" key="4">
    <source>
        <dbReference type="EMBL" id="TCS77548.1"/>
    </source>
</evidence>
<dbReference type="PANTHER" id="PTHR43479:SF11">
    <property type="entry name" value="ACREF_ENVCD OPERON REPRESSOR-RELATED"/>
    <property type="match status" value="1"/>
</dbReference>
<organism evidence="4 5">
    <name type="scientific">Muricomes intestini</name>
    <dbReference type="NCBI Taxonomy" id="1796634"/>
    <lineage>
        <taxon>Bacteria</taxon>
        <taxon>Bacillati</taxon>
        <taxon>Bacillota</taxon>
        <taxon>Clostridia</taxon>
        <taxon>Lachnospirales</taxon>
        <taxon>Lachnospiraceae</taxon>
        <taxon>Muricomes</taxon>
    </lineage>
</organism>
<feature type="DNA-binding region" description="H-T-H motif" evidence="2">
    <location>
        <begin position="34"/>
        <end position="53"/>
    </location>
</feature>
<reference evidence="4 5" key="1">
    <citation type="submission" date="2019-03" db="EMBL/GenBank/DDBJ databases">
        <title>Genomic Encyclopedia of Type Strains, Phase IV (KMG-IV): sequencing the most valuable type-strain genomes for metagenomic binning, comparative biology and taxonomic classification.</title>
        <authorList>
            <person name="Goeker M."/>
        </authorList>
    </citation>
    <scope>NUCLEOTIDE SEQUENCE [LARGE SCALE GENOMIC DNA]</scope>
    <source>
        <strain evidence="4 5">DSM 29489</strain>
    </source>
</reference>
<dbReference type="Gene3D" id="1.10.357.10">
    <property type="entry name" value="Tetracycline Repressor, domain 2"/>
    <property type="match status" value="1"/>
</dbReference>
<dbReference type="PROSITE" id="PS50977">
    <property type="entry name" value="HTH_TETR_2"/>
    <property type="match status" value="1"/>
</dbReference>
<dbReference type="EMBL" id="SLZZ01000016">
    <property type="protein sequence ID" value="TCS77548.1"/>
    <property type="molecule type" value="Genomic_DNA"/>
</dbReference>
<comment type="caution">
    <text evidence="4">The sequence shown here is derived from an EMBL/GenBank/DDBJ whole genome shotgun (WGS) entry which is preliminary data.</text>
</comment>
<dbReference type="SUPFAM" id="SSF46689">
    <property type="entry name" value="Homeodomain-like"/>
    <property type="match status" value="1"/>
</dbReference>
<evidence type="ECO:0000256" key="2">
    <source>
        <dbReference type="PROSITE-ProRule" id="PRU00335"/>
    </source>
</evidence>
<protein>
    <submittedName>
        <fullName evidence="4">TetR family transcriptional regulator</fullName>
    </submittedName>
</protein>
<dbReference type="GO" id="GO:0003677">
    <property type="term" value="F:DNA binding"/>
    <property type="evidence" value="ECO:0007669"/>
    <property type="project" value="UniProtKB-UniRule"/>
</dbReference>
<keyword evidence="5" id="KW-1185">Reference proteome</keyword>
<accession>A0A4R3K458</accession>
<dbReference type="Pfam" id="PF17924">
    <property type="entry name" value="TetR_C_19"/>
    <property type="match status" value="1"/>
</dbReference>
<dbReference type="RefSeq" id="WP_132382029.1">
    <property type="nucleotide sequence ID" value="NZ_DAIRMY010000050.1"/>
</dbReference>
<dbReference type="InterPro" id="IPR050624">
    <property type="entry name" value="HTH-type_Tx_Regulator"/>
</dbReference>